<feature type="chain" id="PRO_5031231103" description="PA14 domain-containing protein" evidence="2">
    <location>
        <begin position="35"/>
        <end position="1067"/>
    </location>
</feature>
<dbReference type="InterPro" id="IPR054544">
    <property type="entry name" value="Pest_crys_Cry1Aa_dom-IV"/>
</dbReference>
<protein>
    <recommendedName>
        <fullName evidence="3">PA14 domain-containing protein</fullName>
    </recommendedName>
</protein>
<evidence type="ECO:0000256" key="2">
    <source>
        <dbReference type="SAM" id="SignalP"/>
    </source>
</evidence>
<feature type="domain" description="PA14" evidence="3">
    <location>
        <begin position="48"/>
        <end position="210"/>
    </location>
</feature>
<comment type="caution">
    <text evidence="4">The sequence shown here is derived from an EMBL/GenBank/DDBJ whole genome shotgun (WGS) entry which is preliminary data.</text>
</comment>
<keyword evidence="5" id="KW-1185">Reference proteome</keyword>
<evidence type="ECO:0000259" key="3">
    <source>
        <dbReference type="PROSITE" id="PS51820"/>
    </source>
</evidence>
<keyword evidence="1" id="KW-0175">Coiled coil</keyword>
<dbReference type="Proteomes" id="UP000548787">
    <property type="component" value="Unassembled WGS sequence"/>
</dbReference>
<proteinExistence type="predicted"/>
<feature type="coiled-coil region" evidence="1">
    <location>
        <begin position="559"/>
        <end position="592"/>
    </location>
</feature>
<evidence type="ECO:0000313" key="4">
    <source>
        <dbReference type="EMBL" id="MBA3926657.1"/>
    </source>
</evidence>
<dbReference type="RefSeq" id="WP_181676816.1">
    <property type="nucleotide sequence ID" value="NZ_JABJVM010000009.1"/>
</dbReference>
<dbReference type="Pfam" id="PF07691">
    <property type="entry name" value="PA14"/>
    <property type="match status" value="2"/>
</dbReference>
<name>A0A7W1YGG7_9LIST</name>
<organism evidence="4 5">
    <name type="scientific">Listeria rustica</name>
    <dbReference type="NCBI Taxonomy" id="2713503"/>
    <lineage>
        <taxon>Bacteria</taxon>
        <taxon>Bacillati</taxon>
        <taxon>Bacillota</taxon>
        <taxon>Bacilli</taxon>
        <taxon>Bacillales</taxon>
        <taxon>Listeriaceae</taxon>
        <taxon>Listeria</taxon>
    </lineage>
</organism>
<dbReference type="SUPFAM" id="SSF56988">
    <property type="entry name" value="Anthrax protective antigen"/>
    <property type="match status" value="2"/>
</dbReference>
<evidence type="ECO:0000313" key="5">
    <source>
        <dbReference type="Proteomes" id="UP000548787"/>
    </source>
</evidence>
<dbReference type="InterPro" id="IPR011658">
    <property type="entry name" value="PA14_dom"/>
</dbReference>
<gene>
    <name evidence="4" type="ORF">HPK16_09930</name>
</gene>
<accession>A0A7W1YGG7</accession>
<dbReference type="Pfam" id="PF18449">
    <property type="entry name" value="Endotoxin_C2"/>
    <property type="match status" value="4"/>
</dbReference>
<keyword evidence="2" id="KW-0732">Signal</keyword>
<feature type="domain" description="PA14" evidence="3">
    <location>
        <begin position="211"/>
        <end position="349"/>
    </location>
</feature>
<sequence length="1067" mass="112948">MKKQNQMISKVSKVIVAGTIVFSSLGTIPFNTLAADVTGTQVANGQITIQNGVKVEYTQVIKTNPWQGNLVGTEYVAKTFSEDFGTNEPFPGVGKTNYSVTKTAFVVIPVSGQYNFRTQGDDRTTVKINGVQKLSTGAYNATDDKNVGYFHGGDIVEVSQTMENDGSIGFMALKWGMPNLKLENPDGQRTDIPLSSTFPTREQAEQAAAKMKDHGVLTEYFDGTSSNVFKGQVVEPESFTKHYGSTEPYPGVGTTDYTVKKTGYIYISETGNYRFNGGGDDYFTLAIDGKELIKSLKYPNYAETGSIYLEKGATIKIEQTLVNEAGEGYASLRWTTPSQPAYSDVKVTDMYESKEKAVASNEGPTFEDASAAVDNLFTNKDPNGNIKNTLTQAEIDAAQALVNKVTDPTKKATLQNNLNKAQSQLDAKNAASVAEKANQDAAKKAVDELFNNNTSSSNAIKPATNQAAIDAAQALVNKVTDSTTKAALQADIDKAQNLLDAKNAATAAEKTNQDAAKKAVDELFNNNTPSSNAIKTLTNQAAIDAAQALVNKVTDSTTKAALQADIDKAQNLLDAKNAATAAEKAKQDAAKKAVDELFNNNTPSSNAIKTLTDQAAIDAAQALVNKVTDSAAKVALQAELDKAQQLLNNSVLATPQLNPMTEADTVFSGKLDVSKYNPGTIRIYINNAPATVVTVDGNGNFSYNIGNRKAGDVIGVDYKDRTGQYNLTTKTLITVTPVSSNVTINKMTENDDSITGKATPNVKVRYVVNGQAVNVGSVDTNGNYTVFIGKQKTGTVVGVEVFDPATNKYKAAVTTTVAAVNVMIQPMTNSTDTVSGTAPANAKLRFLVGGAAVNVGTADASGNYSKYVGTQIAGTTVAVEMLNPDTGRYELAKSTTVTGAPKSVNYTVAALTTDNDTLTGTAPANAKLRFSINGNLVSVITADASGNYSKFIGKQKDGVVVSVELLNENTNQYTAPQSVTVTTGTGNATLAPVINTITEGQGVVTGTVPTSVTTVRVWVNGVAQTIVSATNGNFTWTKANLKADDTVKVDYKDATGTWISAEKVVTK</sequence>
<reference evidence="4 5" key="1">
    <citation type="submission" date="2020-08" db="EMBL/GenBank/DDBJ databases">
        <title>Listeria ohnekaius sp. nov. and Listeria portnoyii sp. nov. isolated from non-agricultural and natural environments.</title>
        <authorList>
            <person name="Weller D."/>
            <person name="Belias A.M."/>
            <person name="Liao J."/>
            <person name="Guo S."/>
            <person name="Orsi R.H."/>
            <person name="Wiedmann M."/>
        </authorList>
    </citation>
    <scope>NUCLEOTIDE SEQUENCE [LARGE SCALE GENOMIC DNA]</scope>
    <source>
        <strain evidence="4 5">FSL W9-0585</strain>
    </source>
</reference>
<dbReference type="InterPro" id="IPR037524">
    <property type="entry name" value="PA14/GLEYA"/>
</dbReference>
<evidence type="ECO:0000256" key="1">
    <source>
        <dbReference type="SAM" id="Coils"/>
    </source>
</evidence>
<dbReference type="Gene3D" id="3.90.182.10">
    <property type="entry name" value="Toxin - Anthrax Protective Antigen,domain 1"/>
    <property type="match status" value="1"/>
</dbReference>
<dbReference type="EMBL" id="JABJVM010000009">
    <property type="protein sequence ID" value="MBA3926657.1"/>
    <property type="molecule type" value="Genomic_DNA"/>
</dbReference>
<dbReference type="PROSITE" id="PS51820">
    <property type="entry name" value="PA14"/>
    <property type="match status" value="2"/>
</dbReference>
<dbReference type="SMART" id="SM00758">
    <property type="entry name" value="PA14"/>
    <property type="match status" value="2"/>
</dbReference>
<dbReference type="AlphaFoldDB" id="A0A7W1YGG7"/>
<feature type="signal peptide" evidence="2">
    <location>
        <begin position="1"/>
        <end position="34"/>
    </location>
</feature>